<dbReference type="STRING" id="56193.YP76_04440"/>
<evidence type="ECO:0000259" key="1">
    <source>
        <dbReference type="Pfam" id="PF14216"/>
    </source>
</evidence>
<dbReference type="EMBL" id="LBIC01000001">
    <property type="protein sequence ID" value="KKW93901.1"/>
    <property type="molecule type" value="Genomic_DNA"/>
</dbReference>
<name>A0A0M3AYA9_9SPHN</name>
<gene>
    <name evidence="2" type="ORF">YP76_04440</name>
</gene>
<dbReference type="Proteomes" id="UP000033874">
    <property type="component" value="Unassembled WGS sequence"/>
</dbReference>
<keyword evidence="3" id="KW-1185">Reference proteome</keyword>
<dbReference type="AlphaFoldDB" id="A0A0M3AYA9"/>
<organism evidence="2 3">
    <name type="scientific">Sphingobium chungbukense</name>
    <dbReference type="NCBI Taxonomy" id="56193"/>
    <lineage>
        <taxon>Bacteria</taxon>
        <taxon>Pseudomonadati</taxon>
        <taxon>Pseudomonadota</taxon>
        <taxon>Alphaproteobacteria</taxon>
        <taxon>Sphingomonadales</taxon>
        <taxon>Sphingomonadaceae</taxon>
        <taxon>Sphingobium</taxon>
    </lineage>
</organism>
<accession>A0A0M3AYA9</accession>
<protein>
    <recommendedName>
        <fullName evidence="1">DUF4326 domain-containing protein</fullName>
    </recommendedName>
</protein>
<reference evidence="2 3" key="1">
    <citation type="submission" date="2015-04" db="EMBL/GenBank/DDBJ databases">
        <title>Genome sequence of aromatic hydrocarbons-degrading Sphingobium chungbukense DJ77.</title>
        <authorList>
            <person name="Kim Y.-C."/>
            <person name="Chae J.-C."/>
        </authorList>
    </citation>
    <scope>NUCLEOTIDE SEQUENCE [LARGE SCALE GENOMIC DNA]</scope>
    <source>
        <strain evidence="2 3">DJ77</strain>
    </source>
</reference>
<feature type="domain" description="DUF4326" evidence="1">
    <location>
        <begin position="12"/>
        <end position="90"/>
    </location>
</feature>
<evidence type="ECO:0000313" key="2">
    <source>
        <dbReference type="EMBL" id="KKW93901.1"/>
    </source>
</evidence>
<dbReference type="Pfam" id="PF14216">
    <property type="entry name" value="DUF4326"/>
    <property type="match status" value="1"/>
</dbReference>
<proteinExistence type="predicted"/>
<evidence type="ECO:0000313" key="3">
    <source>
        <dbReference type="Proteomes" id="UP000033874"/>
    </source>
</evidence>
<sequence length="94" mass="10536">MTDRPRRIQLSRAKGWRMPDNTVKVDRSTKWGNPYPLQPGRTAEQAVAAFRIHLRETPSLREMAGRELRGKNLACWCPAGAPCHADILLEAANG</sequence>
<dbReference type="InterPro" id="IPR025475">
    <property type="entry name" value="DUF4326"/>
</dbReference>
<comment type="caution">
    <text evidence="2">The sequence shown here is derived from an EMBL/GenBank/DDBJ whole genome shotgun (WGS) entry which is preliminary data.</text>
</comment>
<dbReference type="RefSeq" id="WP_046762336.1">
    <property type="nucleotide sequence ID" value="NZ_LBIC01000001.1"/>
</dbReference>
<dbReference type="PATRIC" id="fig|56193.3.peg.913"/>